<dbReference type="FunFam" id="3.30.565.10:FF:000017">
    <property type="entry name" value="PMS1 homolog 1, mismatch repair system component"/>
    <property type="match status" value="1"/>
</dbReference>
<dbReference type="InterPro" id="IPR036890">
    <property type="entry name" value="HATPase_C_sf"/>
</dbReference>
<dbReference type="Pfam" id="PF00505">
    <property type="entry name" value="HMG_box"/>
    <property type="match status" value="1"/>
</dbReference>
<dbReference type="NCBIfam" id="TIGR00585">
    <property type="entry name" value="mutl"/>
    <property type="match status" value="1"/>
</dbReference>
<dbReference type="InterPro" id="IPR009071">
    <property type="entry name" value="HMG_box_dom"/>
</dbReference>
<dbReference type="SUPFAM" id="SSF54211">
    <property type="entry name" value="Ribosomal protein S5 domain 2-like"/>
    <property type="match status" value="1"/>
</dbReference>
<dbReference type="Proteomes" id="UP000529852">
    <property type="component" value="Unassembled WGS sequence"/>
</dbReference>
<feature type="domain" description="HMG box" evidence="5">
    <location>
        <begin position="574"/>
        <end position="642"/>
    </location>
</feature>
<evidence type="ECO:0000256" key="1">
    <source>
        <dbReference type="ARBA" id="ARBA00006082"/>
    </source>
</evidence>
<organism evidence="6 7">
    <name type="scientific">Furnarius figulus</name>
    <dbReference type="NCBI Taxonomy" id="463165"/>
    <lineage>
        <taxon>Eukaryota</taxon>
        <taxon>Metazoa</taxon>
        <taxon>Chordata</taxon>
        <taxon>Craniata</taxon>
        <taxon>Vertebrata</taxon>
        <taxon>Euteleostomi</taxon>
        <taxon>Archelosauria</taxon>
        <taxon>Archosauria</taxon>
        <taxon>Dinosauria</taxon>
        <taxon>Saurischia</taxon>
        <taxon>Theropoda</taxon>
        <taxon>Coelurosauria</taxon>
        <taxon>Aves</taxon>
        <taxon>Neognathae</taxon>
        <taxon>Neoaves</taxon>
        <taxon>Telluraves</taxon>
        <taxon>Australaves</taxon>
        <taxon>Passeriformes</taxon>
        <taxon>Furnariidae</taxon>
        <taxon>Furnarius</taxon>
    </lineage>
</organism>
<feature type="DNA-binding region" description="HMG box" evidence="3">
    <location>
        <begin position="574"/>
        <end position="642"/>
    </location>
</feature>
<dbReference type="PROSITE" id="PS50118">
    <property type="entry name" value="HMG_BOX_2"/>
    <property type="match status" value="1"/>
</dbReference>
<dbReference type="AlphaFoldDB" id="A0A7K5ALA9"/>
<dbReference type="CDD" id="cd16926">
    <property type="entry name" value="HATPase_MutL-MLH-PMS-like"/>
    <property type="match status" value="1"/>
</dbReference>
<dbReference type="InterPro" id="IPR020568">
    <property type="entry name" value="Ribosomal_Su5_D2-typ_SF"/>
</dbReference>
<dbReference type="Gene3D" id="3.30.565.10">
    <property type="entry name" value="Histidine kinase-like ATPase, C-terminal domain"/>
    <property type="match status" value="1"/>
</dbReference>
<dbReference type="SMART" id="SM01340">
    <property type="entry name" value="DNA_mis_repair"/>
    <property type="match status" value="1"/>
</dbReference>
<evidence type="ECO:0000313" key="7">
    <source>
        <dbReference type="Proteomes" id="UP000529852"/>
    </source>
</evidence>
<keyword evidence="2" id="KW-0227">DNA damage</keyword>
<comment type="caution">
    <text evidence="6">The sequence shown here is derived from an EMBL/GenBank/DDBJ whole genome shotgun (WGS) entry which is preliminary data.</text>
</comment>
<dbReference type="GO" id="GO:0140664">
    <property type="term" value="F:ATP-dependent DNA damage sensor activity"/>
    <property type="evidence" value="ECO:0007669"/>
    <property type="project" value="InterPro"/>
</dbReference>
<evidence type="ECO:0000256" key="2">
    <source>
        <dbReference type="ARBA" id="ARBA00022763"/>
    </source>
</evidence>
<dbReference type="SUPFAM" id="SSF55874">
    <property type="entry name" value="ATPase domain of HSP90 chaperone/DNA topoisomerase II/histidine kinase"/>
    <property type="match status" value="1"/>
</dbReference>
<dbReference type="GO" id="GO:0032389">
    <property type="term" value="C:MutLalpha complex"/>
    <property type="evidence" value="ECO:0007669"/>
    <property type="project" value="TreeGrafter"/>
</dbReference>
<keyword evidence="3" id="KW-0539">Nucleus</keyword>
<feature type="compositionally biased region" description="Polar residues" evidence="4">
    <location>
        <begin position="446"/>
        <end position="462"/>
    </location>
</feature>
<reference evidence="6 7" key="1">
    <citation type="submission" date="2019-09" db="EMBL/GenBank/DDBJ databases">
        <title>Bird 10,000 Genomes (B10K) Project - Family phase.</title>
        <authorList>
            <person name="Zhang G."/>
        </authorList>
    </citation>
    <scope>NUCLEOTIDE SEQUENCE [LARGE SCALE GENOMIC DNA]</scope>
    <source>
        <strain evidence="6">B10K-DU-003-06</strain>
    </source>
</reference>
<feature type="non-terminal residue" evidence="6">
    <location>
        <position position="926"/>
    </location>
</feature>
<evidence type="ECO:0000313" key="6">
    <source>
        <dbReference type="EMBL" id="NWR84591.1"/>
    </source>
</evidence>
<dbReference type="PROSITE" id="PS00058">
    <property type="entry name" value="DNA_MISMATCH_REPAIR_1"/>
    <property type="match status" value="1"/>
</dbReference>
<dbReference type="InterPro" id="IPR013507">
    <property type="entry name" value="DNA_mismatch_S5_2-like"/>
</dbReference>
<dbReference type="CDD" id="cd03485">
    <property type="entry name" value="MutL_Trans_hPMS_1_like"/>
    <property type="match status" value="1"/>
</dbReference>
<feature type="region of interest" description="Disordered" evidence="4">
    <location>
        <begin position="642"/>
        <end position="667"/>
    </location>
</feature>
<protein>
    <submittedName>
        <fullName evidence="6">PMS1 protein</fullName>
    </submittedName>
</protein>
<keyword evidence="7" id="KW-1185">Reference proteome</keyword>
<dbReference type="GO" id="GO:0006298">
    <property type="term" value="P:mismatch repair"/>
    <property type="evidence" value="ECO:0007669"/>
    <property type="project" value="InterPro"/>
</dbReference>
<dbReference type="FunFam" id="3.30.230.10:FF:000030">
    <property type="entry name" value="PMS1 homolog 1, mismatch repair system component"/>
    <property type="match status" value="1"/>
</dbReference>
<dbReference type="GO" id="GO:0016887">
    <property type="term" value="F:ATP hydrolysis activity"/>
    <property type="evidence" value="ECO:0007669"/>
    <property type="project" value="InterPro"/>
</dbReference>
<dbReference type="GO" id="GO:0030983">
    <property type="term" value="F:mismatched DNA binding"/>
    <property type="evidence" value="ECO:0007669"/>
    <property type="project" value="InterPro"/>
</dbReference>
<dbReference type="Pfam" id="PF13589">
    <property type="entry name" value="HATPase_c_3"/>
    <property type="match status" value="1"/>
</dbReference>
<dbReference type="Pfam" id="PF01119">
    <property type="entry name" value="DNA_mis_repair"/>
    <property type="match status" value="1"/>
</dbReference>
<dbReference type="SUPFAM" id="SSF47095">
    <property type="entry name" value="HMG-box"/>
    <property type="match status" value="1"/>
</dbReference>
<dbReference type="EMBL" id="VYZD01000052">
    <property type="protein sequence ID" value="NWR84591.1"/>
    <property type="molecule type" value="Genomic_DNA"/>
</dbReference>
<dbReference type="InterPro" id="IPR038973">
    <property type="entry name" value="MutL/Mlh/Pms-like"/>
</dbReference>
<dbReference type="PANTHER" id="PTHR10073:SF54">
    <property type="entry name" value="PMS1 PROTEIN HOMOLOG 1"/>
    <property type="match status" value="1"/>
</dbReference>
<dbReference type="InterPro" id="IPR014762">
    <property type="entry name" value="DNA_mismatch_repair_CS"/>
</dbReference>
<gene>
    <name evidence="6" type="primary">Pms1</name>
    <name evidence="6" type="ORF">FURFIG_R06801</name>
</gene>
<evidence type="ECO:0000256" key="4">
    <source>
        <dbReference type="SAM" id="MobiDB-lite"/>
    </source>
</evidence>
<dbReference type="InterPro" id="IPR014721">
    <property type="entry name" value="Ribsml_uS5_D2-typ_fold_subgr"/>
</dbReference>
<dbReference type="PRINTS" id="PR00886">
    <property type="entry name" value="HIGHMOBLTY12"/>
</dbReference>
<sequence length="926" mass="104087">MKQLPGETIRLLSSSQVITSVVSVVKELIENSLDANATSIDIKLENYGFNKIEVRDNGDGIQVEDVPVMAIKHYTSKISSSEDLERLTTYGFRGEALGSICSISEVSVTTKTAADDISTQYALNSNGHVTSKKPSHLGQGTTVTALNLFKNLPVRKQFYSTSRKCKEELKKVQDLLTAYGIIKPDLRITLIHNKAVIWQKTRVSDHKMACMSVLGTAVMGSMVPFQHCCEYPEINLSGFLPKAESDSSLTSLSSSERSFIFINNRPVLQKEILKLIRQYYSMMAHKECTRLYPIFFLNITVPASAVDVNVTPDKTQVLLHYKESVLLAVENVLKSLYGPLPATVPGESDKTDVTSEDMFVHRTEQTDVAGNEMGPSGNDELHAHTSFLSLSSDVQNCQAGKNTEICLNHQTFCGDNVHSRLDKREVSKSDAFPDSSLNLLGEDEQNGQNMTDTQRNNVSVHSNSEKAIDEHLLSFDNTDQIDKNEEALVPKDLPEVSADNWSMGSAFKGSLGDNLEPVKVLIPEVGGAINKQKEHTGEQSNDPHISKQSIKKKSVISEKFGHVTAYDLINSRIIRKAKSAFEIFTHECRPKLINDNPKTSMTDILLKIEEQWKNLSEEEKKNYEIKAAKDLERYNREVKKVNAQAAHRPAKEAGKQKPKLKSSASDQQKLDKIFHDQIEKKGKLEQPVKVVTVPFSLSCCRRYLQRQEKNISDEQELFLIRRHSCPDVWIFAAEKELKLLNPYRLEEALLCKRLLMNHKLPVEKLDKPIMLTDSLIGGSQYMSVLYKMQKNYQSFHGSGYLSDPRLVANGFQIKVIEGVSATESHLEIEGMANCLPYYGISDLKEILNAVINGNAKEVYECRPLKVINYLEGEAVRLARQLPLHLSKEDVQNTIYRMKQQLGKENKGCVHGRPFFHHLTDIPETDK</sequence>
<accession>A0A7K5ALA9</accession>
<proteinExistence type="inferred from homology"/>
<dbReference type="Gene3D" id="1.10.30.10">
    <property type="entry name" value="High mobility group box domain"/>
    <property type="match status" value="1"/>
</dbReference>
<feature type="region of interest" description="Disordered" evidence="4">
    <location>
        <begin position="443"/>
        <end position="463"/>
    </location>
</feature>
<dbReference type="FunFam" id="1.10.30.10:FF:000026">
    <property type="entry name" value="PMS1 homolog 1, mismatch repair system component"/>
    <property type="match status" value="1"/>
</dbReference>
<dbReference type="PANTHER" id="PTHR10073">
    <property type="entry name" value="DNA MISMATCH REPAIR PROTEIN MLH, PMS, MUTL"/>
    <property type="match status" value="1"/>
</dbReference>
<comment type="similarity">
    <text evidence="1">Belongs to the DNA mismatch repair MutL/HexB family.</text>
</comment>
<dbReference type="InterPro" id="IPR036910">
    <property type="entry name" value="HMG_box_dom_sf"/>
</dbReference>
<evidence type="ECO:0000259" key="5">
    <source>
        <dbReference type="PROSITE" id="PS50118"/>
    </source>
</evidence>
<dbReference type="InterPro" id="IPR002099">
    <property type="entry name" value="MutL/Mlh/PMS"/>
</dbReference>
<dbReference type="SMART" id="SM00398">
    <property type="entry name" value="HMG"/>
    <property type="match status" value="1"/>
</dbReference>
<dbReference type="CDD" id="cd21985">
    <property type="entry name" value="HMG-box_PMS1"/>
    <property type="match status" value="1"/>
</dbReference>
<keyword evidence="3" id="KW-0238">DNA-binding</keyword>
<name>A0A7K5ALA9_9FURN</name>
<evidence type="ECO:0000256" key="3">
    <source>
        <dbReference type="PROSITE-ProRule" id="PRU00267"/>
    </source>
</evidence>
<dbReference type="Gene3D" id="3.30.230.10">
    <property type="match status" value="1"/>
</dbReference>
<dbReference type="GO" id="GO:0005524">
    <property type="term" value="F:ATP binding"/>
    <property type="evidence" value="ECO:0007669"/>
    <property type="project" value="InterPro"/>
</dbReference>
<feature type="non-terminal residue" evidence="6">
    <location>
        <position position="1"/>
    </location>
</feature>